<name>A0A7W6FXC2_9HYPH</name>
<dbReference type="PROSITE" id="PS00041">
    <property type="entry name" value="HTH_ARAC_FAMILY_1"/>
    <property type="match status" value="1"/>
</dbReference>
<dbReference type="SUPFAM" id="SSF46689">
    <property type="entry name" value="Homeodomain-like"/>
    <property type="match status" value="1"/>
</dbReference>
<dbReference type="Pfam" id="PF02311">
    <property type="entry name" value="AraC_binding"/>
    <property type="match status" value="1"/>
</dbReference>
<dbReference type="SUPFAM" id="SSF51215">
    <property type="entry name" value="Regulatory protein AraC"/>
    <property type="match status" value="1"/>
</dbReference>
<organism evidence="6 7">
    <name type="scientific">Aureimonas phyllosphaerae</name>
    <dbReference type="NCBI Taxonomy" id="1166078"/>
    <lineage>
        <taxon>Bacteria</taxon>
        <taxon>Pseudomonadati</taxon>
        <taxon>Pseudomonadota</taxon>
        <taxon>Alphaproteobacteria</taxon>
        <taxon>Hyphomicrobiales</taxon>
        <taxon>Aurantimonadaceae</taxon>
        <taxon>Aureimonas</taxon>
    </lineage>
</organism>
<dbReference type="InterPro" id="IPR003313">
    <property type="entry name" value="AraC-bd"/>
</dbReference>
<accession>A0A7W6FXC2</accession>
<evidence type="ECO:0000256" key="4">
    <source>
        <dbReference type="ARBA" id="ARBA00023163"/>
    </source>
</evidence>
<dbReference type="InterPro" id="IPR050204">
    <property type="entry name" value="AraC_XylS_family_regulators"/>
</dbReference>
<dbReference type="EMBL" id="JACIDO010000014">
    <property type="protein sequence ID" value="MBB3937967.1"/>
    <property type="molecule type" value="Genomic_DNA"/>
</dbReference>
<keyword evidence="2 6" id="KW-0238">DNA-binding</keyword>
<reference evidence="6 7" key="1">
    <citation type="submission" date="2020-08" db="EMBL/GenBank/DDBJ databases">
        <title>Genomic Encyclopedia of Type Strains, Phase IV (KMG-IV): sequencing the most valuable type-strain genomes for metagenomic binning, comparative biology and taxonomic classification.</title>
        <authorList>
            <person name="Goeker M."/>
        </authorList>
    </citation>
    <scope>NUCLEOTIDE SEQUENCE [LARGE SCALE GENOMIC DNA]</scope>
    <source>
        <strain evidence="6 7">DSM 25024</strain>
    </source>
</reference>
<evidence type="ECO:0000313" key="6">
    <source>
        <dbReference type="EMBL" id="MBB3937967.1"/>
    </source>
</evidence>
<gene>
    <name evidence="6" type="ORF">GGR05_004137</name>
</gene>
<evidence type="ECO:0000256" key="3">
    <source>
        <dbReference type="ARBA" id="ARBA00023159"/>
    </source>
</evidence>
<dbReference type="AlphaFoldDB" id="A0A7W6FXC2"/>
<evidence type="ECO:0000259" key="5">
    <source>
        <dbReference type="PROSITE" id="PS01124"/>
    </source>
</evidence>
<dbReference type="PANTHER" id="PTHR46796">
    <property type="entry name" value="HTH-TYPE TRANSCRIPTIONAL ACTIVATOR RHAS-RELATED"/>
    <property type="match status" value="1"/>
</dbReference>
<evidence type="ECO:0000256" key="2">
    <source>
        <dbReference type="ARBA" id="ARBA00023125"/>
    </source>
</evidence>
<dbReference type="GO" id="GO:0003700">
    <property type="term" value="F:DNA-binding transcription factor activity"/>
    <property type="evidence" value="ECO:0007669"/>
    <property type="project" value="InterPro"/>
</dbReference>
<evidence type="ECO:0000313" key="7">
    <source>
        <dbReference type="Proteomes" id="UP000531216"/>
    </source>
</evidence>
<dbReference type="SMART" id="SM00342">
    <property type="entry name" value="HTH_ARAC"/>
    <property type="match status" value="1"/>
</dbReference>
<keyword evidence="1" id="KW-0805">Transcription regulation</keyword>
<dbReference type="InterPro" id="IPR018062">
    <property type="entry name" value="HTH_AraC-typ_CS"/>
</dbReference>
<protein>
    <submittedName>
        <fullName evidence="6">AraC-like DNA-binding protein</fullName>
    </submittedName>
</protein>
<dbReference type="Gene3D" id="1.10.10.60">
    <property type="entry name" value="Homeodomain-like"/>
    <property type="match status" value="1"/>
</dbReference>
<dbReference type="GO" id="GO:0043565">
    <property type="term" value="F:sequence-specific DNA binding"/>
    <property type="evidence" value="ECO:0007669"/>
    <property type="project" value="InterPro"/>
</dbReference>
<keyword evidence="3" id="KW-0010">Activator</keyword>
<evidence type="ECO:0000256" key="1">
    <source>
        <dbReference type="ARBA" id="ARBA00023015"/>
    </source>
</evidence>
<dbReference type="PANTHER" id="PTHR46796:SF2">
    <property type="entry name" value="TRANSCRIPTIONAL REGULATORY PROTEIN"/>
    <property type="match status" value="1"/>
</dbReference>
<comment type="caution">
    <text evidence="6">The sequence shown here is derived from an EMBL/GenBank/DDBJ whole genome shotgun (WGS) entry which is preliminary data.</text>
</comment>
<sequence>MIGNAISLKLPYDQRMSSALRIAQGKFGRVALLDMDRPLVRHAHPHCHVLLKVEGADTQFSVRDDLVPLTYDSAVLVNAWEPHAYAHDARRPPTIILALYIEPRWLAEFRPNWTASGRPGFFAQAAGAITPRIRVLADDMARAMVAEPGNRSLHETLLSALMVSVIERFTPWRETAVSLRDLARGPSIDRRIRTVAAQIKSDPGAVRQIDDLISGSGVSRAQFFRLFETSFGVSPRVYLNAARLERAVQAVSDSEANLSAISESLGFSVPAHFSRFFHDHAGSSPSGFRAVTRMPV</sequence>
<dbReference type="InterPro" id="IPR037923">
    <property type="entry name" value="HTH-like"/>
</dbReference>
<dbReference type="Pfam" id="PF12833">
    <property type="entry name" value="HTH_18"/>
    <property type="match status" value="1"/>
</dbReference>
<dbReference type="PROSITE" id="PS01124">
    <property type="entry name" value="HTH_ARAC_FAMILY_2"/>
    <property type="match status" value="1"/>
</dbReference>
<dbReference type="InterPro" id="IPR009057">
    <property type="entry name" value="Homeodomain-like_sf"/>
</dbReference>
<keyword evidence="4" id="KW-0804">Transcription</keyword>
<feature type="domain" description="HTH araC/xylS-type" evidence="5">
    <location>
        <begin position="189"/>
        <end position="291"/>
    </location>
</feature>
<keyword evidence="7" id="KW-1185">Reference proteome</keyword>
<proteinExistence type="predicted"/>
<dbReference type="Proteomes" id="UP000531216">
    <property type="component" value="Unassembled WGS sequence"/>
</dbReference>
<dbReference type="InterPro" id="IPR018060">
    <property type="entry name" value="HTH_AraC"/>
</dbReference>